<dbReference type="InterPro" id="IPR029044">
    <property type="entry name" value="Nucleotide-diphossugar_trans"/>
</dbReference>
<dbReference type="PANTHER" id="PTHR22916:SF51">
    <property type="entry name" value="GLYCOSYLTRANSFERASE EPSH-RELATED"/>
    <property type="match status" value="1"/>
</dbReference>
<comment type="similarity">
    <text evidence="1">Belongs to the glycosyltransferase 2 family.</text>
</comment>
<evidence type="ECO:0000259" key="4">
    <source>
        <dbReference type="Pfam" id="PF00535"/>
    </source>
</evidence>
<evidence type="ECO:0000256" key="1">
    <source>
        <dbReference type="ARBA" id="ARBA00006739"/>
    </source>
</evidence>
<keyword evidence="3 5" id="KW-0808">Transferase</keyword>
<dbReference type="GO" id="GO:0016757">
    <property type="term" value="F:glycosyltransferase activity"/>
    <property type="evidence" value="ECO:0007669"/>
    <property type="project" value="UniProtKB-KW"/>
</dbReference>
<dbReference type="PANTHER" id="PTHR22916">
    <property type="entry name" value="GLYCOSYLTRANSFERASE"/>
    <property type="match status" value="1"/>
</dbReference>
<organism evidence="5 6">
    <name type="scientific">Planococcus shixiaomingii</name>
    <dbReference type="NCBI Taxonomy" id="3058393"/>
    <lineage>
        <taxon>Bacteria</taxon>
        <taxon>Bacillati</taxon>
        <taxon>Bacillota</taxon>
        <taxon>Bacilli</taxon>
        <taxon>Bacillales</taxon>
        <taxon>Caryophanaceae</taxon>
        <taxon>Planococcus</taxon>
    </lineage>
</organism>
<dbReference type="Gene3D" id="3.90.550.10">
    <property type="entry name" value="Spore Coat Polysaccharide Biosynthesis Protein SpsA, Chain A"/>
    <property type="match status" value="1"/>
</dbReference>
<dbReference type="SUPFAM" id="SSF53448">
    <property type="entry name" value="Nucleotide-diphospho-sugar transferases"/>
    <property type="match status" value="1"/>
</dbReference>
<dbReference type="Proteomes" id="UP001172055">
    <property type="component" value="Unassembled WGS sequence"/>
</dbReference>
<evidence type="ECO:0000256" key="2">
    <source>
        <dbReference type="ARBA" id="ARBA00022676"/>
    </source>
</evidence>
<comment type="caution">
    <text evidence="5">The sequence shown here is derived from an EMBL/GenBank/DDBJ whole genome shotgun (WGS) entry which is preliminary data.</text>
</comment>
<dbReference type="EMBL" id="JAUJWV010000002">
    <property type="protein sequence ID" value="MDN7242660.1"/>
    <property type="molecule type" value="Genomic_DNA"/>
</dbReference>
<dbReference type="Pfam" id="PF00535">
    <property type="entry name" value="Glycos_transf_2"/>
    <property type="match status" value="1"/>
</dbReference>
<accession>A0ABT8N547</accession>
<protein>
    <submittedName>
        <fullName evidence="5">Glycosyltransferase</fullName>
        <ecNumber evidence="5">2.4.-.-</ecNumber>
    </submittedName>
</protein>
<gene>
    <name evidence="5" type="ORF">QWY14_12670</name>
</gene>
<evidence type="ECO:0000313" key="5">
    <source>
        <dbReference type="EMBL" id="MDN7242660.1"/>
    </source>
</evidence>
<dbReference type="EC" id="2.4.-.-" evidence="5"/>
<reference evidence="5 6" key="1">
    <citation type="submission" date="2023-06" db="EMBL/GenBank/DDBJ databases">
        <title>Novel species in genus Planococcus.</title>
        <authorList>
            <person name="Ning S."/>
        </authorList>
    </citation>
    <scope>NUCLEOTIDE SEQUENCE [LARGE SCALE GENOMIC DNA]</scope>
    <source>
        <strain evidence="5 6">N028</strain>
    </source>
</reference>
<evidence type="ECO:0000313" key="6">
    <source>
        <dbReference type="Proteomes" id="UP001172055"/>
    </source>
</evidence>
<dbReference type="InterPro" id="IPR001173">
    <property type="entry name" value="Glyco_trans_2-like"/>
</dbReference>
<name>A0ABT8N547_9BACL</name>
<dbReference type="RefSeq" id="WP_301724212.1">
    <property type="nucleotide sequence ID" value="NZ_JAUJWV010000002.1"/>
</dbReference>
<keyword evidence="6" id="KW-1185">Reference proteome</keyword>
<proteinExistence type="inferred from homology"/>
<keyword evidence="2 5" id="KW-0328">Glycosyltransferase</keyword>
<feature type="domain" description="Glycosyltransferase 2-like" evidence="4">
    <location>
        <begin position="8"/>
        <end position="146"/>
    </location>
</feature>
<sequence length="354" mass="41170">MKKEKLVSIIVPVYNSESYIGNCITSILKQTYENIEVLLIDDGSTDGSGKVCNAYAQSDNRIRVVHQENAGPSAARNKGIEAARGEYVQFVDGDDTIEPGMTEAMVEALGEQHQLVICGFNNVIEEDGRLVSDETFCFYKTGSFEKEEVLKFFGELYRDYFIHFNWNKIYRSAIIMEHGLSFDTNVIRGEDMLFNLDYLEKCSRIKIIGNPFYNYMTSNSGSITSKFRPNLFENQQLLFQRTREFLQRNNAYTGKNMDLVEEFYTTRVMACFSNLFHPKSTLTSNQIKKHILKIMWDDRVNEKLGYFKKGDLEKLLVGFMIANRKVEWLYWYFIIRSTIRKMLNLFGAKSKKWI</sequence>
<dbReference type="CDD" id="cd00761">
    <property type="entry name" value="Glyco_tranf_GTA_type"/>
    <property type="match status" value="1"/>
</dbReference>
<evidence type="ECO:0000256" key="3">
    <source>
        <dbReference type="ARBA" id="ARBA00022679"/>
    </source>
</evidence>